<organism evidence="1 2">
    <name type="scientific">Metarhizium anisopliae BRIP 53293</name>
    <dbReference type="NCBI Taxonomy" id="1291518"/>
    <lineage>
        <taxon>Eukaryota</taxon>
        <taxon>Fungi</taxon>
        <taxon>Dikarya</taxon>
        <taxon>Ascomycota</taxon>
        <taxon>Pezizomycotina</taxon>
        <taxon>Sordariomycetes</taxon>
        <taxon>Hypocreomycetidae</taxon>
        <taxon>Hypocreales</taxon>
        <taxon>Clavicipitaceae</taxon>
        <taxon>Metarhizium</taxon>
    </lineage>
</organism>
<protein>
    <submittedName>
        <fullName evidence="1">Uncharacterized protein</fullName>
    </submittedName>
</protein>
<evidence type="ECO:0000313" key="2">
    <source>
        <dbReference type="Proteomes" id="UP000054544"/>
    </source>
</evidence>
<evidence type="ECO:0000313" key="1">
    <source>
        <dbReference type="EMBL" id="KJK74458.1"/>
    </source>
</evidence>
<sequence>MLTGVGLLPGIAVHAFRSIRRKYLDTKLPSVDELRGRRDEGWQAYFQNTTEYMQSEGFASVAERHFVAEMVAVLFLVTEAQGQLSAITFKAEELATTDQERRQIKADFQTKQDDIRAMMSNEGFWRKQQLRSKLPEIVKSSLDAQAETYNKMFIDEFKNDVEQGKYQHFTPFAFGKPEFDKKVDSIVNDLQSNPLQTLDIEQVFTSVQSALNRLNTPSLCTEYRPGGGMMFYCGGPSDGWDRDDHPPRSPGPVVTLCEGDFQRGCTKFRVNFDKCGMSPALQSSASTVTIRVSVLVGSLR</sequence>
<accession>A0A0D9NL12</accession>
<dbReference type="AlphaFoldDB" id="A0A0D9NL12"/>
<dbReference type="Proteomes" id="UP000054544">
    <property type="component" value="Unassembled WGS sequence"/>
</dbReference>
<reference evidence="2" key="1">
    <citation type="journal article" date="2014" name="BMC Genomics">
        <title>The genome sequence of the biocontrol fungus Metarhizium anisopliae and comparative genomics of Metarhizium species.</title>
        <authorList>
            <person name="Pattemore J.A."/>
            <person name="Hane J.K."/>
            <person name="Williams A.H."/>
            <person name="Wilson B.A."/>
            <person name="Stodart B.J."/>
            <person name="Ash G.J."/>
        </authorList>
    </citation>
    <scope>NUCLEOTIDE SEQUENCE [LARGE SCALE GENOMIC DNA]</scope>
    <source>
        <strain evidence="2">BRIP 53293</strain>
    </source>
</reference>
<dbReference type="EMBL" id="KE384759">
    <property type="protein sequence ID" value="KJK74458.1"/>
    <property type="molecule type" value="Genomic_DNA"/>
</dbReference>
<keyword evidence="2" id="KW-1185">Reference proteome</keyword>
<proteinExistence type="predicted"/>
<name>A0A0D9NL12_METAN</name>
<gene>
    <name evidence="1" type="ORF">H634G_10225</name>
</gene>
<dbReference type="STRING" id="1291518.A0A0D9NL12"/>